<keyword evidence="4" id="KW-0645">Protease</keyword>
<gene>
    <name evidence="12" type="ORF">MCOR_38637</name>
</gene>
<dbReference type="FunFam" id="3.40.630.10:FF:000020">
    <property type="entry name" value="Carboxypeptidase D"/>
    <property type="match status" value="1"/>
</dbReference>
<keyword evidence="13" id="KW-1185">Reference proteome</keyword>
<dbReference type="PRINTS" id="PR00765">
    <property type="entry name" value="CRBOXYPTASEA"/>
</dbReference>
<dbReference type="Pfam" id="PF13715">
    <property type="entry name" value="CarbopepD_reg_2"/>
    <property type="match status" value="1"/>
</dbReference>
<dbReference type="InterPro" id="IPR057247">
    <property type="entry name" value="CARBOXYPEPT_ZN_2"/>
</dbReference>
<dbReference type="SUPFAM" id="SSF49464">
    <property type="entry name" value="Carboxypeptidase regulatory domain-like"/>
    <property type="match status" value="4"/>
</dbReference>
<feature type="domain" description="Peptidase M14" evidence="11">
    <location>
        <begin position="947"/>
        <end position="1214"/>
    </location>
</feature>
<comment type="caution">
    <text evidence="9">Lacks conserved residue(s) required for the propagation of feature annotation.</text>
</comment>
<keyword evidence="10" id="KW-0472">Membrane</keyword>
<keyword evidence="10" id="KW-0812">Transmembrane</keyword>
<evidence type="ECO:0000256" key="6">
    <source>
        <dbReference type="ARBA" id="ARBA00022801"/>
    </source>
</evidence>
<keyword evidence="3 12" id="KW-0121">Carboxypeptidase</keyword>
<feature type="active site" description="Proton donor/acceptor" evidence="9">
    <location>
        <position position="368"/>
    </location>
</feature>
<evidence type="ECO:0000256" key="7">
    <source>
        <dbReference type="ARBA" id="ARBA00022833"/>
    </source>
</evidence>
<dbReference type="InterPro" id="IPR008969">
    <property type="entry name" value="CarboxyPept-like_regulatory"/>
</dbReference>
<dbReference type="InterPro" id="IPR013087">
    <property type="entry name" value="Znf_C2H2_type"/>
</dbReference>
<dbReference type="PANTHER" id="PTHR11532">
    <property type="entry name" value="PROTEASE M14 CARBOXYPEPTIDASE"/>
    <property type="match status" value="1"/>
</dbReference>
<dbReference type="Pfam" id="PF00246">
    <property type="entry name" value="Peptidase_M14"/>
    <property type="match status" value="5"/>
</dbReference>
<evidence type="ECO:0000256" key="8">
    <source>
        <dbReference type="ARBA" id="ARBA00023180"/>
    </source>
</evidence>
<comment type="similarity">
    <text evidence="2 9">Belongs to the peptidase M14 family.</text>
</comment>
<dbReference type="GO" id="GO:0008270">
    <property type="term" value="F:zinc ion binding"/>
    <property type="evidence" value="ECO:0007669"/>
    <property type="project" value="InterPro"/>
</dbReference>
<dbReference type="GO" id="GO:0005615">
    <property type="term" value="C:extracellular space"/>
    <property type="evidence" value="ECO:0007669"/>
    <property type="project" value="TreeGrafter"/>
</dbReference>
<dbReference type="InterPro" id="IPR000834">
    <property type="entry name" value="Peptidase_M14"/>
</dbReference>
<evidence type="ECO:0000256" key="5">
    <source>
        <dbReference type="ARBA" id="ARBA00022723"/>
    </source>
</evidence>
<dbReference type="Pfam" id="PF13620">
    <property type="entry name" value="CarboxypepD_reg"/>
    <property type="match status" value="3"/>
</dbReference>
<evidence type="ECO:0000256" key="3">
    <source>
        <dbReference type="ARBA" id="ARBA00022645"/>
    </source>
</evidence>
<dbReference type="InterPro" id="IPR050753">
    <property type="entry name" value="Peptidase_M14_domain"/>
</dbReference>
<dbReference type="PANTHER" id="PTHR11532:SF57">
    <property type="entry name" value="CARBOXYPEPTIDASE D, B"/>
    <property type="match status" value="1"/>
</dbReference>
<dbReference type="OrthoDB" id="10249045at2759"/>
<dbReference type="CDD" id="cd03858">
    <property type="entry name" value="M14_CP_N-E_like"/>
    <property type="match status" value="1"/>
</dbReference>
<name>A0A6J8DAE9_MYTCO</name>
<evidence type="ECO:0000256" key="9">
    <source>
        <dbReference type="PROSITE-ProRule" id="PRU01379"/>
    </source>
</evidence>
<keyword evidence="7" id="KW-0862">Zinc</keyword>
<dbReference type="InterPro" id="IPR057246">
    <property type="entry name" value="CARBOXYPEPT_ZN_1"/>
</dbReference>
<dbReference type="Proteomes" id="UP000507470">
    <property type="component" value="Unassembled WGS sequence"/>
</dbReference>
<evidence type="ECO:0000256" key="1">
    <source>
        <dbReference type="ARBA" id="ARBA00001947"/>
    </source>
</evidence>
<evidence type="ECO:0000313" key="13">
    <source>
        <dbReference type="Proteomes" id="UP000507470"/>
    </source>
</evidence>
<keyword evidence="8" id="KW-0325">Glycoprotein</keyword>
<keyword evidence="10" id="KW-1133">Transmembrane helix</keyword>
<dbReference type="GO" id="GO:0016485">
    <property type="term" value="P:protein processing"/>
    <property type="evidence" value="ECO:0007669"/>
    <property type="project" value="TreeGrafter"/>
</dbReference>
<dbReference type="PROSITE" id="PS00028">
    <property type="entry name" value="ZINC_FINGER_C2H2_1"/>
    <property type="match status" value="1"/>
</dbReference>
<accession>A0A6J8DAE9</accession>
<feature type="domain" description="Peptidase M14" evidence="11">
    <location>
        <begin position="1299"/>
        <end position="1588"/>
    </location>
</feature>
<feature type="transmembrane region" description="Helical" evidence="10">
    <location>
        <begin position="1684"/>
        <end position="1705"/>
    </location>
</feature>
<dbReference type="GO" id="GO:0004181">
    <property type="term" value="F:metallocarboxypeptidase activity"/>
    <property type="evidence" value="ECO:0007669"/>
    <property type="project" value="UniProtKB-EC"/>
</dbReference>
<dbReference type="CDD" id="cd11308">
    <property type="entry name" value="Peptidase_M14NE-CP-C_like"/>
    <property type="match status" value="2"/>
</dbReference>
<comment type="cofactor">
    <cofactor evidence="1">
        <name>Zn(2+)</name>
        <dbReference type="ChEBI" id="CHEBI:29105"/>
    </cofactor>
</comment>
<sequence length="1768" mass="199362">MSKSDFLSWDNDLDLDILLGEYTDTDPAVDSDDDFVPETVVHPLKKVKDTDKSLSADSTVVDGYLCPDCDKILKSISGFRGHTSRQHGKNLKVCILKTFAEDHLSSFKPDTSRYHHYDELSKFLQDMEKKYPHIAKLHSIGKSVLKRDLLALQITDNITDVEPGEPMFKYVGNMHGNEAVGREILIYLIQYLLENYEKDDRVTKLIQNTNIYIMPTMNPDGFEEARLGDCGGVLGRPNHRKVDLNRNFPDQFRKHNPVIEPETKAMIDWIESNKFVLSSNLHGGSVVASYPFDDTAAHRDVYSPAQDDAMFKHLARVYSSNHKTMHNPGQCGDNFKEGITNGADWYDVPGGMEDYNYLHSNCFEITIELSCCKYPPVNRLAIEWNNNKESLMTYMEEVHKGVKGFVRDDSTKAGIPEAVIMVGSIKHNITTAGYGDYWRLLVPGKYEISAVAPGYEKESKSVDVKDGPAVEIDFNLKKIKRNTEPQKTAEIKSAPEAIMPKEADTLEILVSHVNKLRDASHREKLTFIEPTEFKHHHYNDLEQFLKNISQKYPEITRLYSVGKSVQGRELWTIEITDNPGKHEPGEPEFKYIGNMHGNEVVGREILLNLVQLLCENYQHNHFLSLMVNFTRIHIMPTMNPDGYEKAQEGDMMNVLGRPNAHNIDLNRNFPDQFEKTSVNSHQEPETVAVMHWVHSLPFVLSANLHGGSLVANFPFDDTKEGTTTYSKSADDATFIQISEAYSLVISKSADDATFIQISEAYSLAHSTMHSGHPCPSSSREYFKDGITNGAKWYSVAGGMQDWNYLNTNCFEITIELGCYKYPWAKDLKSYWTANKYALLVYMGQIHKGVRGFIKSKDSGEPIANATIMVTGIDHAITSAEGGDYWRLLSPGTYEITVSAQGYSSQKQQVVVTFDAAIYVNFTLEKDSIISWSKEKDFDIKDNIENTKYLSHTEMDTELEKLANENKAIMEYKIIEKSPKGNSIPLVHLSSNLTTHESGKPHVLLIGGLHGNETVGAELLMRFVRHQITGYNKKNNETVSMFNEFHIHIIPHLDVDNVDTNPDCKTDVSLDTMEHVNLTSHVVNILLTQMKEHKFSTVLSLDSGGLFMVLPWQQSRDGVAVTPDDEIFQLLSRGYTEAYPDMYKTGVCKTSRSHGIFHGADFGTGSTGVLDKMYMDYHSYMVSAHISCCRVPTGNQLGHIWMSNYQSMMNFIHRSKQGVYGIVYDDKRKPISGATVKINEKEAVLSTNEMGEFYSIMTEGKHNLEVAAPGFEPQTQQIIIKPYSTSKIMIDLNKEVQKIDYHRPLEMMSALRNVTKNCSTIMTLESLGKTEEKRDVLMLNIGHKDNKVKFISHVLMLAGIHGNEAVGPELLLQIAIDICENNGKDFMISKMFDTMELHIVPMLNPDGARIATAGQCSGEHGVTNGRNIDLNTNFPSMYSNKTSESQRAVETKLLMSWMEKHKPSVTIILNGGSQIITHPYYSKGQTDKKFGRVDNAATAYLGSAFIKHHEALKTGQFGCNNSATNFPAAIIPASTLHAHDGSLLDYAFDYIGSVAMEIYTGCCDYPDGHQLLQSWHQHRQPLLHLLNEAGRGFTGVVQNQEEQKPMENATVTIKGSSRNFSVDSQGRFHVYLPPGYYDLVFHCHGYQDYTQKIKVSKSAGEEKTSSKVVFLEKEENILGLSRAKVMIVIAVVVLVLVILVTMVMCVKSRYTPQHKGFSKIRFDDDEEDDDFNQPAKSKLLNGRFEYHDESSDDENVHELYNKNLLKSHH</sequence>
<dbReference type="FunFam" id="3.40.630.10:FF:000026">
    <property type="entry name" value="Carboxypeptidase D"/>
    <property type="match status" value="1"/>
</dbReference>
<dbReference type="PROSITE" id="PS00132">
    <property type="entry name" value="CARBOXYPEPT_ZN_1"/>
    <property type="match status" value="3"/>
</dbReference>
<feature type="domain" description="Peptidase M14" evidence="11">
    <location>
        <begin position="534"/>
        <end position="845"/>
    </location>
</feature>
<evidence type="ECO:0000313" key="12">
    <source>
        <dbReference type="EMBL" id="CAC5404899.1"/>
    </source>
</evidence>
<evidence type="ECO:0000256" key="4">
    <source>
        <dbReference type="ARBA" id="ARBA00022670"/>
    </source>
</evidence>
<dbReference type="PROSITE" id="PS00133">
    <property type="entry name" value="CARBOXYPEPT_ZN_2"/>
    <property type="match status" value="2"/>
</dbReference>
<dbReference type="EMBL" id="CACVKT020007047">
    <property type="protein sequence ID" value="CAC5404899.1"/>
    <property type="molecule type" value="Genomic_DNA"/>
</dbReference>
<protein>
    <submittedName>
        <fullName evidence="12">CPD</fullName>
        <ecNumber evidence="12">3.4.17.22</ecNumber>
    </submittedName>
</protein>
<evidence type="ECO:0000259" key="11">
    <source>
        <dbReference type="PROSITE" id="PS52035"/>
    </source>
</evidence>
<feature type="active site" description="Proton donor/acceptor" evidence="9">
    <location>
        <position position="815"/>
    </location>
</feature>
<dbReference type="FunFam" id="2.60.40.1120:FF:000004">
    <property type="entry name" value="Carboxypeptidase E"/>
    <property type="match status" value="2"/>
</dbReference>
<dbReference type="SUPFAM" id="SSF53187">
    <property type="entry name" value="Zn-dependent exopeptidases"/>
    <property type="match status" value="4"/>
</dbReference>
<dbReference type="Gene3D" id="2.60.40.1120">
    <property type="entry name" value="Carboxypeptidase-like, regulatory domain"/>
    <property type="match status" value="4"/>
</dbReference>
<keyword evidence="6 12" id="KW-0378">Hydrolase</keyword>
<evidence type="ECO:0000256" key="10">
    <source>
        <dbReference type="SAM" id="Phobius"/>
    </source>
</evidence>
<dbReference type="Gene3D" id="3.40.630.10">
    <property type="entry name" value="Zn peptidases"/>
    <property type="match status" value="4"/>
</dbReference>
<keyword evidence="5" id="KW-0479">Metal-binding</keyword>
<dbReference type="GO" id="GO:0006518">
    <property type="term" value="P:peptide metabolic process"/>
    <property type="evidence" value="ECO:0007669"/>
    <property type="project" value="TreeGrafter"/>
</dbReference>
<dbReference type="SMART" id="SM00631">
    <property type="entry name" value="Zn_pept"/>
    <property type="match status" value="4"/>
</dbReference>
<reference evidence="12 13" key="1">
    <citation type="submission" date="2020-06" db="EMBL/GenBank/DDBJ databases">
        <authorList>
            <person name="Li R."/>
            <person name="Bekaert M."/>
        </authorList>
    </citation>
    <scope>NUCLEOTIDE SEQUENCE [LARGE SCALE GENOMIC DNA]</scope>
    <source>
        <strain evidence="13">wild</strain>
    </source>
</reference>
<feature type="domain" description="Peptidase M14" evidence="11">
    <location>
        <begin position="113"/>
        <end position="398"/>
    </location>
</feature>
<dbReference type="PROSITE" id="PS52035">
    <property type="entry name" value="PEPTIDASE_M14"/>
    <property type="match status" value="4"/>
</dbReference>
<organism evidence="12 13">
    <name type="scientific">Mytilus coruscus</name>
    <name type="common">Sea mussel</name>
    <dbReference type="NCBI Taxonomy" id="42192"/>
    <lineage>
        <taxon>Eukaryota</taxon>
        <taxon>Metazoa</taxon>
        <taxon>Spiralia</taxon>
        <taxon>Lophotrochozoa</taxon>
        <taxon>Mollusca</taxon>
        <taxon>Bivalvia</taxon>
        <taxon>Autobranchia</taxon>
        <taxon>Pteriomorphia</taxon>
        <taxon>Mytilida</taxon>
        <taxon>Mytiloidea</taxon>
        <taxon>Mytilidae</taxon>
        <taxon>Mytilinae</taxon>
        <taxon>Mytilus</taxon>
    </lineage>
</organism>
<dbReference type="EC" id="3.4.17.22" evidence="12"/>
<evidence type="ECO:0000256" key="2">
    <source>
        <dbReference type="ARBA" id="ARBA00005988"/>
    </source>
</evidence>
<proteinExistence type="inferred from homology"/>
<dbReference type="CDD" id="cd03868">
    <property type="entry name" value="M14_CPD_I"/>
    <property type="match status" value="1"/>
</dbReference>